<protein>
    <submittedName>
        <fullName evidence="1">Uncharacterized protein</fullName>
    </submittedName>
</protein>
<evidence type="ECO:0000313" key="1">
    <source>
        <dbReference type="EMBL" id="KAH3893150.1"/>
    </source>
</evidence>
<dbReference type="AlphaFoldDB" id="A0A9D4NCX2"/>
<proteinExistence type="predicted"/>
<dbReference type="Proteomes" id="UP000828390">
    <property type="component" value="Unassembled WGS sequence"/>
</dbReference>
<organism evidence="1 2">
    <name type="scientific">Dreissena polymorpha</name>
    <name type="common">Zebra mussel</name>
    <name type="synonym">Mytilus polymorpha</name>
    <dbReference type="NCBI Taxonomy" id="45954"/>
    <lineage>
        <taxon>Eukaryota</taxon>
        <taxon>Metazoa</taxon>
        <taxon>Spiralia</taxon>
        <taxon>Lophotrochozoa</taxon>
        <taxon>Mollusca</taxon>
        <taxon>Bivalvia</taxon>
        <taxon>Autobranchia</taxon>
        <taxon>Heteroconchia</taxon>
        <taxon>Euheterodonta</taxon>
        <taxon>Imparidentia</taxon>
        <taxon>Neoheterodontei</taxon>
        <taxon>Myida</taxon>
        <taxon>Dreissenoidea</taxon>
        <taxon>Dreissenidae</taxon>
        <taxon>Dreissena</taxon>
    </lineage>
</organism>
<keyword evidence="2" id="KW-1185">Reference proteome</keyword>
<name>A0A9D4NCX2_DREPO</name>
<comment type="caution">
    <text evidence="1">The sequence shown here is derived from an EMBL/GenBank/DDBJ whole genome shotgun (WGS) entry which is preliminary data.</text>
</comment>
<reference evidence="1" key="1">
    <citation type="journal article" date="2019" name="bioRxiv">
        <title>The Genome of the Zebra Mussel, Dreissena polymorpha: A Resource for Invasive Species Research.</title>
        <authorList>
            <person name="McCartney M.A."/>
            <person name="Auch B."/>
            <person name="Kono T."/>
            <person name="Mallez S."/>
            <person name="Zhang Y."/>
            <person name="Obille A."/>
            <person name="Becker A."/>
            <person name="Abrahante J.E."/>
            <person name="Garbe J."/>
            <person name="Badalamenti J.P."/>
            <person name="Herman A."/>
            <person name="Mangelson H."/>
            <person name="Liachko I."/>
            <person name="Sullivan S."/>
            <person name="Sone E.D."/>
            <person name="Koren S."/>
            <person name="Silverstein K.A.T."/>
            <person name="Beckman K.B."/>
            <person name="Gohl D.M."/>
        </authorList>
    </citation>
    <scope>NUCLEOTIDE SEQUENCE</scope>
    <source>
        <strain evidence="1">Duluth1</strain>
        <tissue evidence="1">Whole animal</tissue>
    </source>
</reference>
<evidence type="ECO:0000313" key="2">
    <source>
        <dbReference type="Proteomes" id="UP000828390"/>
    </source>
</evidence>
<accession>A0A9D4NCX2</accession>
<gene>
    <name evidence="1" type="ORF">DPMN_017294</name>
</gene>
<sequence>MAIEEMRIYIENFKMVLSAQTDKCKQDFSEHIGTCKHELEEQCRKTTETNYEQSCKVFSL</sequence>
<dbReference type="EMBL" id="JAIWYP010000001">
    <property type="protein sequence ID" value="KAH3893150.1"/>
    <property type="molecule type" value="Genomic_DNA"/>
</dbReference>
<reference evidence="1" key="2">
    <citation type="submission" date="2020-11" db="EMBL/GenBank/DDBJ databases">
        <authorList>
            <person name="McCartney M.A."/>
            <person name="Auch B."/>
            <person name="Kono T."/>
            <person name="Mallez S."/>
            <person name="Becker A."/>
            <person name="Gohl D.M."/>
            <person name="Silverstein K.A.T."/>
            <person name="Koren S."/>
            <person name="Bechman K.B."/>
            <person name="Herman A."/>
            <person name="Abrahante J.E."/>
            <person name="Garbe J."/>
        </authorList>
    </citation>
    <scope>NUCLEOTIDE SEQUENCE</scope>
    <source>
        <strain evidence="1">Duluth1</strain>
        <tissue evidence="1">Whole animal</tissue>
    </source>
</reference>